<dbReference type="InterPro" id="IPR033690">
    <property type="entry name" value="Adenylat_kinase_CS"/>
</dbReference>
<dbReference type="Pfam" id="PF00406">
    <property type="entry name" value="ADK"/>
    <property type="match status" value="1"/>
</dbReference>
<accession>A0A9P6RJ31</accession>
<feature type="region of interest" description="NMPbind" evidence="9">
    <location>
        <begin position="151"/>
        <end position="181"/>
    </location>
</feature>
<dbReference type="Proteomes" id="UP000738325">
    <property type="component" value="Unassembled WGS sequence"/>
</dbReference>
<feature type="binding site" evidence="9">
    <location>
        <position position="213"/>
    </location>
    <ligand>
        <name>a ribonucleoside 5'-phosphate</name>
        <dbReference type="ChEBI" id="CHEBI:58043"/>
    </ligand>
</feature>
<evidence type="ECO:0000313" key="11">
    <source>
        <dbReference type="EMBL" id="KAG0319730.1"/>
    </source>
</evidence>
<evidence type="ECO:0000256" key="4">
    <source>
        <dbReference type="ARBA" id="ARBA00022777"/>
    </source>
</evidence>
<gene>
    <name evidence="11" type="primary">URA6</name>
    <name evidence="11" type="ORF">BGZ99_004957</name>
</gene>
<feature type="binding site" evidence="9">
    <location>
        <begin position="206"/>
        <end position="209"/>
    </location>
    <ligand>
        <name>a ribonucleoside 5'-phosphate</name>
        <dbReference type="ChEBI" id="CHEBI:58043"/>
    </ligand>
</feature>
<keyword evidence="5 9" id="KW-0067">ATP-binding</keyword>
<keyword evidence="3 9" id="KW-0547">Nucleotide-binding</keyword>
<comment type="subcellular location">
    <subcellularLocation>
        <location evidence="9">Cytoplasm</location>
    </subcellularLocation>
    <subcellularLocation>
        <location evidence="9">Nucleus</location>
    </subcellularLocation>
    <text evidence="9">Predominantly cytoplasmic.</text>
</comment>
<dbReference type="PRINTS" id="PR00094">
    <property type="entry name" value="ADENYLTKNASE"/>
</dbReference>
<comment type="subunit">
    <text evidence="9">Monomer.</text>
</comment>
<dbReference type="PANTHER" id="PTHR23359">
    <property type="entry name" value="NUCLEOTIDE KINASE"/>
    <property type="match status" value="1"/>
</dbReference>
<dbReference type="EC" id="2.7.4.14" evidence="9"/>
<keyword evidence="2 9" id="KW-0808">Transferase</keyword>
<dbReference type="GO" id="GO:0006221">
    <property type="term" value="P:pyrimidine nucleotide biosynthetic process"/>
    <property type="evidence" value="ECO:0007669"/>
    <property type="project" value="UniProtKB-UniRule"/>
</dbReference>
<name>A0A9P6RJ31_9FUNG</name>
<feature type="binding site" evidence="9">
    <location>
        <position position="261"/>
    </location>
    <ligand>
        <name>a ribonucleoside 5'-phosphate</name>
        <dbReference type="ChEBI" id="CHEBI:58043"/>
    </ligand>
</feature>
<dbReference type="InterPro" id="IPR000850">
    <property type="entry name" value="Adenylat/UMP-CMP_kin"/>
</dbReference>
<keyword evidence="6 9" id="KW-0665">Pyrimidine biosynthesis</keyword>
<evidence type="ECO:0000256" key="6">
    <source>
        <dbReference type="ARBA" id="ARBA00022975"/>
    </source>
</evidence>
<protein>
    <recommendedName>
        <fullName evidence="9">Uridylate kinase</fullName>
        <shortName evidence="9">UK</shortName>
        <ecNumber evidence="9">2.7.4.14</ecNumber>
    </recommendedName>
    <alternativeName>
        <fullName evidence="9">ATP:UMP phosphotransferase</fullName>
    </alternativeName>
    <alternativeName>
        <fullName evidence="9">Deoxycytidylate kinase</fullName>
        <shortName evidence="9">CK</shortName>
        <shortName evidence="9">dCMP kinase</shortName>
    </alternativeName>
    <alternativeName>
        <fullName evidence="9">Uridine monophosphate kinase</fullName>
        <shortName evidence="9">UMP kinase</shortName>
        <shortName evidence="9">UMPK</shortName>
    </alternativeName>
</protein>
<dbReference type="Gene3D" id="3.40.50.300">
    <property type="entry name" value="P-loop containing nucleotide triphosphate hydrolases"/>
    <property type="match status" value="1"/>
</dbReference>
<organism evidence="11 12">
    <name type="scientific">Dissophora globulifera</name>
    <dbReference type="NCBI Taxonomy" id="979702"/>
    <lineage>
        <taxon>Eukaryota</taxon>
        <taxon>Fungi</taxon>
        <taxon>Fungi incertae sedis</taxon>
        <taxon>Mucoromycota</taxon>
        <taxon>Mortierellomycotina</taxon>
        <taxon>Mortierellomycetes</taxon>
        <taxon>Mortierellales</taxon>
        <taxon>Mortierellaceae</taxon>
        <taxon>Dissophora</taxon>
    </lineage>
</organism>
<evidence type="ECO:0000256" key="3">
    <source>
        <dbReference type="ARBA" id="ARBA00022741"/>
    </source>
</evidence>
<comment type="caution">
    <text evidence="11">The sequence shown here is derived from an EMBL/GenBank/DDBJ whole genome shotgun (WGS) entry which is preliminary data.</text>
</comment>
<dbReference type="CDD" id="cd01428">
    <property type="entry name" value="ADK"/>
    <property type="match status" value="1"/>
</dbReference>
<dbReference type="HAMAP" id="MF_03172">
    <property type="entry name" value="Adenylate_kinase_UMP_CMP_kin"/>
    <property type="match status" value="1"/>
</dbReference>
<sequence length="310" mass="33484">MLSSVRASALASSALRRSVVVASTSQTGAAASRRLFSASTIRRAAQENGASSSSSKRSGSSWLTITALTALAATSGYYLFSPVDGAIVSKKGASPAAPAPEKKSASPEVLSADKKKTLQKTTVIFVLGGPGAGKGTQCANLVRDFGFVHLSAGDLLRAEQERPGSQYGDLIRNYIKEGQIVPMEVTIALLENAMLASGQTRFLIDGFPRKMDQALKFEEAVVPSKFTLYFECPEEVMLKRLMKRGETSGRDDDNIESIKKRFRTFTETSYPVVDFYNKSGKVHTVSCADTPEAVYAKVKAIFNDLFKENH</sequence>
<feature type="region of interest" description="Disordered" evidence="10">
    <location>
        <begin position="91"/>
        <end position="112"/>
    </location>
</feature>
<feature type="compositionally biased region" description="Basic and acidic residues" evidence="10">
    <location>
        <begin position="100"/>
        <end position="112"/>
    </location>
</feature>
<keyword evidence="7 9" id="KW-0539">Nucleus</keyword>
<dbReference type="GO" id="GO:0016776">
    <property type="term" value="F:phosphotransferase activity, phosphate group as acceptor"/>
    <property type="evidence" value="ECO:0007669"/>
    <property type="project" value="InterPro"/>
</dbReference>
<comment type="similarity">
    <text evidence="9">Belongs to the adenylate kinase family. UMP-CMP kinase subfamily.</text>
</comment>
<dbReference type="OrthoDB" id="442176at2759"/>
<keyword evidence="12" id="KW-1185">Reference proteome</keyword>
<dbReference type="NCBIfam" id="TIGR01359">
    <property type="entry name" value="UMP_CMP_kin_fam"/>
    <property type="match status" value="1"/>
</dbReference>
<comment type="function">
    <text evidence="9">Catalyzes the phosphorylation of pyrimidine nucleoside monophosphates at the expense of ATP. Plays an important role in de novo pyrimidine nucleotide biosynthesis. Has preference for UMP and dUMP as phosphate acceptors, but can also use CMP, dCMP and AMP.</text>
</comment>
<evidence type="ECO:0000256" key="8">
    <source>
        <dbReference type="ARBA" id="ARBA00048116"/>
    </source>
</evidence>
<comment type="domain">
    <text evidence="9">Consists of three domains, a large central CORE domain and two small peripheral domains, NMPbind and LID, which undergo movements during catalysis. The LID domain closes over the site of phosphoryl transfer upon ATP binding. Assembling and dissambling the active center during each catalytic cycle provides an effective means to prevent ATP hydrolysis.</text>
</comment>
<comment type="cofactor">
    <cofactor evidence="9">
        <name>Mg(2+)</name>
        <dbReference type="ChEBI" id="CHEBI:18420"/>
    </cofactor>
    <text evidence="9">Binds 1 Mg(2+) ion per monomer.</text>
</comment>
<evidence type="ECO:0000256" key="9">
    <source>
        <dbReference type="HAMAP-Rule" id="MF_03172"/>
    </source>
</evidence>
<evidence type="ECO:0000256" key="7">
    <source>
        <dbReference type="ARBA" id="ARBA00023242"/>
    </source>
</evidence>
<comment type="catalytic activity">
    <reaction evidence="8 9">
        <text>UMP + ATP = UDP + ADP</text>
        <dbReference type="Rhea" id="RHEA:24400"/>
        <dbReference type="ChEBI" id="CHEBI:30616"/>
        <dbReference type="ChEBI" id="CHEBI:57865"/>
        <dbReference type="ChEBI" id="CHEBI:58223"/>
        <dbReference type="ChEBI" id="CHEBI:456216"/>
        <dbReference type="EC" id="2.7.4.14"/>
    </reaction>
</comment>
<evidence type="ECO:0000256" key="1">
    <source>
        <dbReference type="ARBA" id="ARBA00022490"/>
    </source>
</evidence>
<keyword evidence="1 9" id="KW-0963">Cytoplasm</keyword>
<dbReference type="InterPro" id="IPR006266">
    <property type="entry name" value="UMP_CMP_kinase"/>
</dbReference>
<evidence type="ECO:0000313" key="12">
    <source>
        <dbReference type="Proteomes" id="UP000738325"/>
    </source>
</evidence>
<dbReference type="SUPFAM" id="SSF52540">
    <property type="entry name" value="P-loop containing nucleoside triphosphate hydrolases"/>
    <property type="match status" value="1"/>
</dbReference>
<feature type="binding site" evidence="9">
    <location>
        <position position="157"/>
    </location>
    <ligand>
        <name>a ribonucleoside 5'-phosphate</name>
        <dbReference type="ChEBI" id="CHEBI:58043"/>
    </ligand>
</feature>
<reference evidence="11" key="1">
    <citation type="journal article" date="2020" name="Fungal Divers.">
        <title>Resolving the Mortierellaceae phylogeny through synthesis of multi-gene phylogenetics and phylogenomics.</title>
        <authorList>
            <person name="Vandepol N."/>
            <person name="Liber J."/>
            <person name="Desiro A."/>
            <person name="Na H."/>
            <person name="Kennedy M."/>
            <person name="Barry K."/>
            <person name="Grigoriev I.V."/>
            <person name="Miller A.N."/>
            <person name="O'Donnell K."/>
            <person name="Stajich J.E."/>
            <person name="Bonito G."/>
        </authorList>
    </citation>
    <scope>NUCLEOTIDE SEQUENCE</scope>
    <source>
        <strain evidence="11">REB-010B</strain>
    </source>
</reference>
<dbReference type="GO" id="GO:0009123">
    <property type="term" value="P:nucleoside monophosphate metabolic process"/>
    <property type="evidence" value="ECO:0007669"/>
    <property type="project" value="UniProtKB-ARBA"/>
</dbReference>
<feature type="binding site" evidence="9">
    <location>
        <position position="289"/>
    </location>
    <ligand>
        <name>ATP</name>
        <dbReference type="ChEBI" id="CHEBI:30616"/>
    </ligand>
</feature>
<dbReference type="EMBL" id="JAAAIP010000312">
    <property type="protein sequence ID" value="KAG0319730.1"/>
    <property type="molecule type" value="Genomic_DNA"/>
</dbReference>
<feature type="region of interest" description="LID" evidence="9">
    <location>
        <begin position="243"/>
        <end position="253"/>
    </location>
</feature>
<dbReference type="InterPro" id="IPR027417">
    <property type="entry name" value="P-loop_NTPase"/>
</dbReference>
<dbReference type="GO" id="GO:0019205">
    <property type="term" value="F:nucleobase-containing compound kinase activity"/>
    <property type="evidence" value="ECO:0007669"/>
    <property type="project" value="InterPro"/>
</dbReference>
<keyword evidence="4 9" id="KW-0418">Kinase</keyword>
<dbReference type="GO" id="GO:0005524">
    <property type="term" value="F:ATP binding"/>
    <property type="evidence" value="ECO:0007669"/>
    <property type="project" value="UniProtKB-KW"/>
</dbReference>
<dbReference type="AlphaFoldDB" id="A0A9P6RJ31"/>
<proteinExistence type="inferred from homology"/>
<evidence type="ECO:0000256" key="10">
    <source>
        <dbReference type="SAM" id="MobiDB-lite"/>
    </source>
</evidence>
<feature type="binding site" evidence="9">
    <location>
        <position position="250"/>
    </location>
    <ligand>
        <name>a ribonucleoside 5'-phosphate</name>
        <dbReference type="ChEBI" id="CHEBI:58043"/>
    </ligand>
</feature>
<dbReference type="FunFam" id="3.40.50.300:FF:000315">
    <property type="entry name" value="Adenylate kinase 1"/>
    <property type="match status" value="1"/>
</dbReference>
<dbReference type="GO" id="GO:0006207">
    <property type="term" value="P:'de novo' pyrimidine nucleobase biosynthetic process"/>
    <property type="evidence" value="ECO:0007669"/>
    <property type="project" value="InterPro"/>
</dbReference>
<evidence type="ECO:0000256" key="5">
    <source>
        <dbReference type="ARBA" id="ARBA00022840"/>
    </source>
</evidence>
<dbReference type="PROSITE" id="PS00113">
    <property type="entry name" value="ADENYLATE_KINASE"/>
    <property type="match status" value="1"/>
</dbReference>
<dbReference type="HAMAP" id="MF_00235">
    <property type="entry name" value="Adenylate_kinase_Adk"/>
    <property type="match status" value="1"/>
</dbReference>
<dbReference type="GO" id="GO:0005737">
    <property type="term" value="C:cytoplasm"/>
    <property type="evidence" value="ECO:0007669"/>
    <property type="project" value="UniProtKB-SubCell"/>
</dbReference>
<feature type="binding site" evidence="9">
    <location>
        <begin position="179"/>
        <end position="181"/>
    </location>
    <ligand>
        <name>a ribonucleoside 5'-phosphate</name>
        <dbReference type="ChEBI" id="CHEBI:58043"/>
    </ligand>
</feature>
<evidence type="ECO:0000256" key="2">
    <source>
        <dbReference type="ARBA" id="ARBA00022679"/>
    </source>
</evidence>
<dbReference type="GO" id="GO:0005634">
    <property type="term" value="C:nucleus"/>
    <property type="evidence" value="ECO:0007669"/>
    <property type="project" value="UniProtKB-SubCell"/>
</dbReference>
<feature type="binding site" evidence="9">
    <location>
        <position position="244"/>
    </location>
    <ligand>
        <name>ATP</name>
        <dbReference type="ChEBI" id="CHEBI:30616"/>
    </ligand>
</feature>
<feature type="binding site" evidence="9">
    <location>
        <begin position="131"/>
        <end position="136"/>
    </location>
    <ligand>
        <name>ATP</name>
        <dbReference type="ChEBI" id="CHEBI:30616"/>
    </ligand>
</feature>